<sequence length="194" mass="20851">MLVRNSLRALAALSLLAAVSANAAEPATAIANEGGIRDKWMLAEGAKLAAPGYPAEFAPDMRNVCMALGYTINADGTTSNFQVLKQWNSATEEKEPQPGFYEAFAKAGAAAVGQWKFSPRPEVTSPAPVFTVATLNFQATRDLTAADLRAHCQIPDLADHMAKTKKKNINDHQIDNDNRSRDAAIRRAAGTPRN</sequence>
<evidence type="ECO:0000256" key="1">
    <source>
        <dbReference type="SAM" id="MobiDB-lite"/>
    </source>
</evidence>
<name>A0ABS8JKQ4_9GAMM</name>
<comment type="caution">
    <text evidence="3">The sequence shown here is derived from an EMBL/GenBank/DDBJ whole genome shotgun (WGS) entry which is preliminary data.</text>
</comment>
<keyword evidence="4" id="KW-1185">Reference proteome</keyword>
<dbReference type="Proteomes" id="UP001165293">
    <property type="component" value="Unassembled WGS sequence"/>
</dbReference>
<dbReference type="RefSeq" id="WP_230527917.1">
    <property type="nucleotide sequence ID" value="NZ_JAJGAK010000003.1"/>
</dbReference>
<evidence type="ECO:0000256" key="2">
    <source>
        <dbReference type="SAM" id="SignalP"/>
    </source>
</evidence>
<evidence type="ECO:0008006" key="5">
    <source>
        <dbReference type="Google" id="ProtNLM"/>
    </source>
</evidence>
<dbReference type="EMBL" id="JAJGAK010000003">
    <property type="protein sequence ID" value="MCC8364132.1"/>
    <property type="molecule type" value="Genomic_DNA"/>
</dbReference>
<evidence type="ECO:0000313" key="4">
    <source>
        <dbReference type="Proteomes" id="UP001165293"/>
    </source>
</evidence>
<feature type="region of interest" description="Disordered" evidence="1">
    <location>
        <begin position="167"/>
        <end position="194"/>
    </location>
</feature>
<evidence type="ECO:0000313" key="3">
    <source>
        <dbReference type="EMBL" id="MCC8364132.1"/>
    </source>
</evidence>
<gene>
    <name evidence="3" type="ORF">LK996_13725</name>
</gene>
<reference evidence="3" key="1">
    <citation type="submission" date="2021-10" db="EMBL/GenBank/DDBJ databases">
        <authorList>
            <person name="Lyu M."/>
            <person name="Wang X."/>
            <person name="Meng X."/>
            <person name="Xu K."/>
        </authorList>
    </citation>
    <scope>NUCLEOTIDE SEQUENCE</scope>
    <source>
        <strain evidence="3">A6</strain>
    </source>
</reference>
<protein>
    <recommendedName>
        <fullName evidence="5">TonB C-terminal domain-containing protein</fullName>
    </recommendedName>
</protein>
<feature type="chain" id="PRO_5047292168" description="TonB C-terminal domain-containing protein" evidence="2">
    <location>
        <begin position="24"/>
        <end position="194"/>
    </location>
</feature>
<proteinExistence type="predicted"/>
<organism evidence="3 4">
    <name type="scientific">Noviluteimonas lactosilytica</name>
    <dbReference type="NCBI Taxonomy" id="2888523"/>
    <lineage>
        <taxon>Bacteria</taxon>
        <taxon>Pseudomonadati</taxon>
        <taxon>Pseudomonadota</taxon>
        <taxon>Gammaproteobacteria</taxon>
        <taxon>Lysobacterales</taxon>
        <taxon>Lysobacteraceae</taxon>
        <taxon>Noviluteimonas</taxon>
    </lineage>
</organism>
<feature type="compositionally biased region" description="Basic and acidic residues" evidence="1">
    <location>
        <begin position="167"/>
        <end position="185"/>
    </location>
</feature>
<feature type="signal peptide" evidence="2">
    <location>
        <begin position="1"/>
        <end position="23"/>
    </location>
</feature>
<dbReference type="Gene3D" id="3.30.1150.10">
    <property type="match status" value="1"/>
</dbReference>
<keyword evidence="2" id="KW-0732">Signal</keyword>
<accession>A0ABS8JKQ4</accession>